<proteinExistence type="predicted"/>
<keyword evidence="2" id="KW-0813">Transport</keyword>
<feature type="transmembrane region" description="Helical" evidence="9">
    <location>
        <begin position="212"/>
        <end position="231"/>
    </location>
</feature>
<accession>A0ABD1F6X0</accession>
<dbReference type="CDD" id="cd03250">
    <property type="entry name" value="ABCC_MRP_domain1"/>
    <property type="match status" value="1"/>
</dbReference>
<evidence type="ECO:0000256" key="7">
    <source>
        <dbReference type="ARBA" id="ARBA00022989"/>
    </source>
</evidence>
<feature type="transmembrane region" description="Helical" evidence="9">
    <location>
        <begin position="959"/>
        <end position="981"/>
    </location>
</feature>
<dbReference type="Proteomes" id="UP001566132">
    <property type="component" value="Unassembled WGS sequence"/>
</dbReference>
<dbReference type="CDD" id="cd18580">
    <property type="entry name" value="ABC_6TM_ABCC_D2"/>
    <property type="match status" value="1"/>
</dbReference>
<feature type="domain" description="ABC transporter" evidence="10">
    <location>
        <begin position="1024"/>
        <end position="1258"/>
    </location>
</feature>
<dbReference type="PANTHER" id="PTHR24223">
    <property type="entry name" value="ATP-BINDING CASSETTE SUB-FAMILY C"/>
    <property type="match status" value="1"/>
</dbReference>
<dbReference type="Pfam" id="PF00005">
    <property type="entry name" value="ABC_tran"/>
    <property type="match status" value="2"/>
</dbReference>
<feature type="domain" description="ABC transmembrane type-1" evidence="11">
    <location>
        <begin position="96"/>
        <end position="359"/>
    </location>
</feature>
<name>A0ABD1F6X0_HYPHA</name>
<evidence type="ECO:0000256" key="5">
    <source>
        <dbReference type="ARBA" id="ARBA00022741"/>
    </source>
</evidence>
<protein>
    <submittedName>
        <fullName evidence="12">Uncharacterized protein</fullName>
    </submittedName>
</protein>
<organism evidence="12 13">
    <name type="scientific">Hypothenemus hampei</name>
    <name type="common">Coffee berry borer</name>
    <dbReference type="NCBI Taxonomy" id="57062"/>
    <lineage>
        <taxon>Eukaryota</taxon>
        <taxon>Metazoa</taxon>
        <taxon>Ecdysozoa</taxon>
        <taxon>Arthropoda</taxon>
        <taxon>Hexapoda</taxon>
        <taxon>Insecta</taxon>
        <taxon>Pterygota</taxon>
        <taxon>Neoptera</taxon>
        <taxon>Endopterygota</taxon>
        <taxon>Coleoptera</taxon>
        <taxon>Polyphaga</taxon>
        <taxon>Cucujiformia</taxon>
        <taxon>Curculionidae</taxon>
        <taxon>Scolytinae</taxon>
        <taxon>Hypothenemus</taxon>
    </lineage>
</organism>
<dbReference type="InterPro" id="IPR011527">
    <property type="entry name" value="ABC1_TM_dom"/>
</dbReference>
<dbReference type="EMBL" id="JBDJPC010000002">
    <property type="protein sequence ID" value="KAL1513310.1"/>
    <property type="molecule type" value="Genomic_DNA"/>
</dbReference>
<dbReference type="GO" id="GO:0016020">
    <property type="term" value="C:membrane"/>
    <property type="evidence" value="ECO:0007669"/>
    <property type="project" value="UniProtKB-SubCell"/>
</dbReference>
<keyword evidence="4" id="KW-0677">Repeat</keyword>
<keyword evidence="8 9" id="KW-0472">Membrane</keyword>
<dbReference type="InterPro" id="IPR044726">
    <property type="entry name" value="ABCC_6TM_D2"/>
</dbReference>
<keyword evidence="5" id="KW-0547">Nucleotide-binding</keyword>
<feature type="transmembrane region" description="Helical" evidence="9">
    <location>
        <begin position="237"/>
        <end position="253"/>
    </location>
</feature>
<dbReference type="Gene3D" id="3.40.50.300">
    <property type="entry name" value="P-loop containing nucleotide triphosphate hydrolases"/>
    <property type="match status" value="2"/>
</dbReference>
<dbReference type="PROSITE" id="PS00211">
    <property type="entry name" value="ABC_TRANSPORTER_1"/>
    <property type="match status" value="2"/>
</dbReference>
<dbReference type="GO" id="GO:0005524">
    <property type="term" value="F:ATP binding"/>
    <property type="evidence" value="ECO:0007669"/>
    <property type="project" value="UniProtKB-KW"/>
</dbReference>
<dbReference type="CDD" id="cd03244">
    <property type="entry name" value="ABCC_MRP_domain2"/>
    <property type="match status" value="1"/>
</dbReference>
<sequence length="1273" mass="145439">MEDKTECLTKTHIYNPFEEAGIFSKLFYIYMLPIFRDGLKKDLSQSDILPPLKAHRAQSLGGKLEDSWNHEVTIKKNPSLWMVLWKVYWKDIVYTGFLWFFLETLIKLLQPFCLSKFLEFYRSDSSTATNEVYFSAFAIAVTQLMQVLMNHYYLLNLLQVALKIRVAICSLIYRKALKLNKTSFKQTTIGQMVNLLSNDASRLDSSVVRIHYLWFCPIQAIIVTTLCYIHLGLAALTGVILLVLFVPFQMWMAKQMSVFRQKSVLKTDERIRIMSEIIYGIQVIKLYTWEKPFEKLVEISRRKELNQIRNIGFIRAVIGSLNLFLSNCAVYLSLIVFVLTGNIPTAQYVYTLTIFYNLLKYAITIYFPQGITQIAELTVSMKRFREFLLLEEVDFIAEFSNSTDEVRIVLCKTSAKWDRNQTECTLQNINIEIHGNETVALVGPVGSGKTTILNLILRELTTEHGSIDVRGTISYASQEPWIFAGTIRENILFGHKLIYKRYNDVLRVCALDQDISNFPFGDQTEVGERGVSLSGGQKARINLARAVYKEADIYLLDDPLSAVDVQVGKQIFEECIKEYLKNKLVVLVTHQFQYLNAIERIYFLENGQVQTSGNYEDLLKFNKEFTTLLRDYDKEVVVDNTETINTNITLKNNPKIPANKEETRNTGKISWNVYKSYIFSGGSNFHIAMLFSGFVLSQTAASLTDYFQSIWVNFQYVNDVTSDTNLDANPVSLNRFLWFSNIFIKDNALYIYTLLIGFTVILTLGRSFGFYQFTTKASFGLHKKMLGKILHAPMKFFQSNPSGRILNRFSSDIGSIDEQLPLIILDTLQIVFLVSAAMMLITIINPWMLLPTTVMFGIFYILRLIYLSTSRDVTRLQGTTKSPIYSHLTTSLQGLTTIRTFRAQKTLEEKFDDYQNINSSAWFTSVGCARCFGLWLDLHCVLYVTLVILSILFSDTSIFGGHVGLAITQALTLTGMFQWGMRQWSELENRMVNVERVKEYGDLAPEIDKAKNNISEEWPQKGDIQFKDVWLKYDDDGNYVLKKLNFSIKHGEKIGIVGRTGAGKSSIVAALFRLADAISGEIIIDEIDTQTVSLNNLRSKISIIPQEPVLFAGSIRQNLDPFDSYKDETLWRALDQVQLKVTVTHLKQGLETQIVEGGRNFSVGQRQLICLARAILRNNKILLLDEATANIDLKTDALIQDTIRKKFADCTVITIAHRLHTVIDSDQVLVMEMGEIVEFGPPHELMEKKGVFYQFLEQSGRGLMEKLAVNLKK</sequence>
<dbReference type="InterPro" id="IPR027417">
    <property type="entry name" value="P-loop_NTPase"/>
</dbReference>
<dbReference type="InterPro" id="IPR036640">
    <property type="entry name" value="ABC1_TM_sf"/>
</dbReference>
<evidence type="ECO:0000256" key="4">
    <source>
        <dbReference type="ARBA" id="ARBA00022737"/>
    </source>
</evidence>
<keyword evidence="7 9" id="KW-1133">Transmembrane helix</keyword>
<evidence type="ECO:0000259" key="10">
    <source>
        <dbReference type="PROSITE" id="PS50893"/>
    </source>
</evidence>
<keyword evidence="3 9" id="KW-0812">Transmembrane</keyword>
<feature type="transmembrane region" description="Helical" evidence="9">
    <location>
        <begin position="312"/>
        <end position="339"/>
    </location>
</feature>
<dbReference type="FunFam" id="3.40.50.300:FF:000973">
    <property type="entry name" value="Multidrug resistance-associated protein 4"/>
    <property type="match status" value="1"/>
</dbReference>
<dbReference type="InterPro" id="IPR050173">
    <property type="entry name" value="ABC_transporter_C-like"/>
</dbReference>
<feature type="transmembrane region" description="Helical" evidence="9">
    <location>
        <begin position="132"/>
        <end position="155"/>
    </location>
</feature>
<dbReference type="AlphaFoldDB" id="A0ABD1F6X0"/>
<dbReference type="PANTHER" id="PTHR24223:SF448">
    <property type="entry name" value="FI20146P1-RELATED"/>
    <property type="match status" value="1"/>
</dbReference>
<dbReference type="FunFam" id="3.40.50.300:FF:000163">
    <property type="entry name" value="Multidrug resistance-associated protein member 4"/>
    <property type="match status" value="1"/>
</dbReference>
<evidence type="ECO:0000313" key="12">
    <source>
        <dbReference type="EMBL" id="KAL1513310.1"/>
    </source>
</evidence>
<evidence type="ECO:0000256" key="6">
    <source>
        <dbReference type="ARBA" id="ARBA00022840"/>
    </source>
</evidence>
<feature type="transmembrane region" description="Helical" evidence="9">
    <location>
        <begin position="820"/>
        <end position="841"/>
    </location>
</feature>
<dbReference type="PROSITE" id="PS50893">
    <property type="entry name" value="ABC_TRANSPORTER_2"/>
    <property type="match status" value="2"/>
</dbReference>
<evidence type="ECO:0000256" key="1">
    <source>
        <dbReference type="ARBA" id="ARBA00004141"/>
    </source>
</evidence>
<feature type="transmembrane region" description="Helical" evidence="9">
    <location>
        <begin position="92"/>
        <end position="112"/>
    </location>
</feature>
<evidence type="ECO:0000259" key="11">
    <source>
        <dbReference type="PROSITE" id="PS50929"/>
    </source>
</evidence>
<evidence type="ECO:0000256" key="8">
    <source>
        <dbReference type="ARBA" id="ARBA00023136"/>
    </source>
</evidence>
<feature type="domain" description="ABC transporter" evidence="10">
    <location>
        <begin position="406"/>
        <end position="631"/>
    </location>
</feature>
<dbReference type="InterPro" id="IPR003593">
    <property type="entry name" value="AAA+_ATPase"/>
</dbReference>
<keyword evidence="6" id="KW-0067">ATP-binding</keyword>
<comment type="caution">
    <text evidence="12">The sequence shown here is derived from an EMBL/GenBank/DDBJ whole genome shotgun (WGS) entry which is preliminary data.</text>
</comment>
<reference evidence="12 13" key="1">
    <citation type="submission" date="2024-05" db="EMBL/GenBank/DDBJ databases">
        <title>Genetic variation in Jamaican populations of the coffee berry borer (Hypothenemus hampei).</title>
        <authorList>
            <person name="Errbii M."/>
            <person name="Myrie A."/>
        </authorList>
    </citation>
    <scope>NUCLEOTIDE SEQUENCE [LARGE SCALE GENOMIC DNA]</scope>
    <source>
        <strain evidence="12">JA-Hopewell-2020-01-JO</strain>
        <tissue evidence="12">Whole body</tissue>
    </source>
</reference>
<feature type="transmembrane region" description="Helical" evidence="9">
    <location>
        <begin position="847"/>
        <end position="866"/>
    </location>
</feature>
<dbReference type="FunFam" id="1.20.1560.10:FF:000026">
    <property type="entry name" value="Multidrug resistance-associated protein lethal(2)03659"/>
    <property type="match status" value="1"/>
</dbReference>
<dbReference type="InterPro" id="IPR003439">
    <property type="entry name" value="ABC_transporter-like_ATP-bd"/>
</dbReference>
<dbReference type="SMART" id="SM00382">
    <property type="entry name" value="AAA"/>
    <property type="match status" value="2"/>
</dbReference>
<feature type="transmembrane region" description="Helical" evidence="9">
    <location>
        <begin position="932"/>
        <end position="953"/>
    </location>
</feature>
<evidence type="ECO:0000256" key="3">
    <source>
        <dbReference type="ARBA" id="ARBA00022692"/>
    </source>
</evidence>
<dbReference type="SUPFAM" id="SSF90123">
    <property type="entry name" value="ABC transporter transmembrane region"/>
    <property type="match status" value="2"/>
</dbReference>
<dbReference type="Pfam" id="PF00664">
    <property type="entry name" value="ABC_membrane"/>
    <property type="match status" value="2"/>
</dbReference>
<gene>
    <name evidence="12" type="ORF">ABEB36_002732</name>
</gene>
<dbReference type="FunFam" id="1.20.1560.10:FF:000014">
    <property type="entry name" value="Multidrug resistance-associated protein member 4"/>
    <property type="match status" value="1"/>
</dbReference>
<dbReference type="SUPFAM" id="SSF52540">
    <property type="entry name" value="P-loop containing nucleoside triphosphate hydrolases"/>
    <property type="match status" value="2"/>
</dbReference>
<feature type="transmembrane region" description="Helical" evidence="9">
    <location>
        <begin position="749"/>
        <end position="771"/>
    </location>
</feature>
<evidence type="ECO:0000256" key="2">
    <source>
        <dbReference type="ARBA" id="ARBA00022448"/>
    </source>
</evidence>
<dbReference type="PROSITE" id="PS50929">
    <property type="entry name" value="ABC_TM1F"/>
    <property type="match status" value="2"/>
</dbReference>
<keyword evidence="13" id="KW-1185">Reference proteome</keyword>
<feature type="domain" description="ABC transmembrane type-1" evidence="11">
    <location>
        <begin position="695"/>
        <end position="989"/>
    </location>
</feature>
<evidence type="ECO:0000313" key="13">
    <source>
        <dbReference type="Proteomes" id="UP001566132"/>
    </source>
</evidence>
<comment type="subcellular location">
    <subcellularLocation>
        <location evidence="1">Membrane</location>
        <topology evidence="1">Multi-pass membrane protein</topology>
    </subcellularLocation>
</comment>
<dbReference type="InterPro" id="IPR017871">
    <property type="entry name" value="ABC_transporter-like_CS"/>
</dbReference>
<dbReference type="Gene3D" id="1.20.1560.10">
    <property type="entry name" value="ABC transporter type 1, transmembrane domain"/>
    <property type="match status" value="2"/>
</dbReference>
<evidence type="ECO:0000256" key="9">
    <source>
        <dbReference type="SAM" id="Phobius"/>
    </source>
</evidence>